<sequence>MEEERTWFHQGPMRKRVEIGSIITTGKPYPEGRWKILEVHEEDVRQGEWDSPNYASLKLPCEDANAVTESSTVKAFMRVYVQILEFNTELEDSATRAAQGITYKPDELYSIRIK</sequence>
<keyword evidence="2" id="KW-1185">Reference proteome</keyword>
<protein>
    <submittedName>
        <fullName evidence="1">Uncharacterized protein</fullName>
    </submittedName>
</protein>
<dbReference type="AlphaFoldDB" id="A0A1Q5T612"/>
<gene>
    <name evidence="1" type="ORF">PENSUB_11182</name>
</gene>
<evidence type="ECO:0000313" key="1">
    <source>
        <dbReference type="EMBL" id="OKO95670.1"/>
    </source>
</evidence>
<dbReference type="OrthoDB" id="5401170at2759"/>
<accession>A0A1Q5T612</accession>
<evidence type="ECO:0000313" key="2">
    <source>
        <dbReference type="Proteomes" id="UP000186955"/>
    </source>
</evidence>
<dbReference type="STRING" id="1316194.A0A1Q5T612"/>
<dbReference type="EMBL" id="MNBE01000702">
    <property type="protein sequence ID" value="OKO95670.1"/>
    <property type="molecule type" value="Genomic_DNA"/>
</dbReference>
<comment type="caution">
    <text evidence="1">The sequence shown here is derived from an EMBL/GenBank/DDBJ whole genome shotgun (WGS) entry which is preliminary data.</text>
</comment>
<name>A0A1Q5T612_9EURO</name>
<dbReference type="Proteomes" id="UP000186955">
    <property type="component" value="Unassembled WGS sequence"/>
</dbReference>
<reference evidence="1 2" key="1">
    <citation type="submission" date="2016-10" db="EMBL/GenBank/DDBJ databases">
        <title>Genome sequence of the ascomycete fungus Penicillium subrubescens.</title>
        <authorList>
            <person name="De Vries R.P."/>
            <person name="Peng M."/>
            <person name="Dilokpimol A."/>
            <person name="Hilden K."/>
            <person name="Makela M.R."/>
            <person name="Grigoriev I."/>
            <person name="Riley R."/>
            <person name="Granchi Z."/>
        </authorList>
    </citation>
    <scope>NUCLEOTIDE SEQUENCE [LARGE SCALE GENOMIC DNA]</scope>
    <source>
        <strain evidence="1 2">CBS 132785</strain>
    </source>
</reference>
<organism evidence="1 2">
    <name type="scientific">Penicillium subrubescens</name>
    <dbReference type="NCBI Taxonomy" id="1316194"/>
    <lineage>
        <taxon>Eukaryota</taxon>
        <taxon>Fungi</taxon>
        <taxon>Dikarya</taxon>
        <taxon>Ascomycota</taxon>
        <taxon>Pezizomycotina</taxon>
        <taxon>Eurotiomycetes</taxon>
        <taxon>Eurotiomycetidae</taxon>
        <taxon>Eurotiales</taxon>
        <taxon>Aspergillaceae</taxon>
        <taxon>Penicillium</taxon>
    </lineage>
</organism>
<proteinExistence type="predicted"/>